<evidence type="ECO:0000256" key="1">
    <source>
        <dbReference type="SAM" id="MobiDB-lite"/>
    </source>
</evidence>
<dbReference type="Proteomes" id="UP000694393">
    <property type="component" value="Unplaced"/>
</dbReference>
<protein>
    <submittedName>
        <fullName evidence="2">Uncharacterized protein</fullName>
    </submittedName>
</protein>
<dbReference type="AlphaFoldDB" id="A0A8C8RC99"/>
<evidence type="ECO:0000313" key="3">
    <source>
        <dbReference type="Proteomes" id="UP000694393"/>
    </source>
</evidence>
<sequence length="131" mass="13843">MLRAETPGRSYVICGKAPKLMFPPYLPPGSLTGMLAKCHSSQGLPELRVHSPISFRGLLCLTLAARLSISLPQLPHHSPDEECAQDEDDQSHNARGIPPLLAKAGLLPPMLEGSVTGRPAHSAPQGAGPRG</sequence>
<organism evidence="2 3">
    <name type="scientific">Pelusios castaneus</name>
    <name type="common">West African mud turtle</name>
    <dbReference type="NCBI Taxonomy" id="367368"/>
    <lineage>
        <taxon>Eukaryota</taxon>
        <taxon>Metazoa</taxon>
        <taxon>Chordata</taxon>
        <taxon>Craniata</taxon>
        <taxon>Vertebrata</taxon>
        <taxon>Euteleostomi</taxon>
        <taxon>Archelosauria</taxon>
        <taxon>Testudinata</taxon>
        <taxon>Testudines</taxon>
        <taxon>Pleurodira</taxon>
        <taxon>Pelomedusidae</taxon>
        <taxon>Pelusios</taxon>
    </lineage>
</organism>
<name>A0A8C8RC99_9SAUR</name>
<feature type="region of interest" description="Disordered" evidence="1">
    <location>
        <begin position="74"/>
        <end position="131"/>
    </location>
</feature>
<reference evidence="2" key="2">
    <citation type="submission" date="2025-09" db="UniProtKB">
        <authorList>
            <consortium name="Ensembl"/>
        </authorList>
    </citation>
    <scope>IDENTIFICATION</scope>
</reference>
<keyword evidence="3" id="KW-1185">Reference proteome</keyword>
<dbReference type="Ensembl" id="ENSPCET00000003164.1">
    <property type="protein sequence ID" value="ENSPCEP00000003058.1"/>
    <property type="gene ID" value="ENSPCEG00000002473.1"/>
</dbReference>
<evidence type="ECO:0000313" key="2">
    <source>
        <dbReference type="Ensembl" id="ENSPCEP00000003058.1"/>
    </source>
</evidence>
<proteinExistence type="predicted"/>
<reference evidence="2" key="1">
    <citation type="submission" date="2025-08" db="UniProtKB">
        <authorList>
            <consortium name="Ensembl"/>
        </authorList>
    </citation>
    <scope>IDENTIFICATION</scope>
</reference>
<accession>A0A8C8RC99</accession>
<feature type="compositionally biased region" description="Low complexity" evidence="1">
    <location>
        <begin position="98"/>
        <end position="111"/>
    </location>
</feature>